<dbReference type="SUPFAM" id="SSF82153">
    <property type="entry name" value="FAS1 domain"/>
    <property type="match status" value="1"/>
</dbReference>
<dbReference type="InterPro" id="IPR036378">
    <property type="entry name" value="FAS1_dom_sf"/>
</dbReference>
<dbReference type="PROSITE" id="PS50213">
    <property type="entry name" value="FAS1"/>
    <property type="match status" value="1"/>
</dbReference>
<dbReference type="Pfam" id="PF02469">
    <property type="entry name" value="Fasciclin"/>
    <property type="match status" value="1"/>
</dbReference>
<sequence length="213" mass="22975">MRGLLAASSLGLFAPVLAGCESTARQDPFFVRASTDTYVFDRAPLFRDRPLNESILSSLQLADYAAAMRATGVLDELQRPGPYTVFAVPNPPLEAEQTFYRGQLMAPGNLDALRRVLAFTVVPGRYTTGTLRQMIAKQGGPIGLRTLSGDVLGVSTDPRTGELLLSDRRGNQSRLWLSDMPQSNGVLFATQSLLLPGQAPVTPVASRPAPAFR</sequence>
<evidence type="ECO:0000256" key="1">
    <source>
        <dbReference type="SAM" id="SignalP"/>
    </source>
</evidence>
<evidence type="ECO:0000313" key="4">
    <source>
        <dbReference type="Proteomes" id="UP001524547"/>
    </source>
</evidence>
<feature type="domain" description="FAS1" evidence="2">
    <location>
        <begin position="48"/>
        <end position="194"/>
    </location>
</feature>
<protein>
    <submittedName>
        <fullName evidence="3">Fasciclin domain-containing protein</fullName>
    </submittedName>
</protein>
<proteinExistence type="predicted"/>
<dbReference type="EMBL" id="JAMZEJ010000004">
    <property type="protein sequence ID" value="MCQ8240876.1"/>
    <property type="molecule type" value="Genomic_DNA"/>
</dbReference>
<feature type="chain" id="PRO_5045956539" evidence="1">
    <location>
        <begin position="19"/>
        <end position="213"/>
    </location>
</feature>
<keyword evidence="1" id="KW-0732">Signal</keyword>
<reference evidence="3 4" key="1">
    <citation type="submission" date="2022-06" db="EMBL/GenBank/DDBJ databases">
        <title>Rhizosaccharibacter gen. nov. sp. nov. KSS12, endophytic bacteria isolated from sugarcane.</title>
        <authorList>
            <person name="Pitiwittayakul N."/>
        </authorList>
    </citation>
    <scope>NUCLEOTIDE SEQUENCE [LARGE SCALE GENOMIC DNA]</scope>
    <source>
        <strain evidence="3 4">KSS12</strain>
    </source>
</reference>
<organism evidence="3 4">
    <name type="scientific">Rhizosaccharibacter radicis</name>
    <dbReference type="NCBI Taxonomy" id="2782605"/>
    <lineage>
        <taxon>Bacteria</taxon>
        <taxon>Pseudomonadati</taxon>
        <taxon>Pseudomonadota</taxon>
        <taxon>Alphaproteobacteria</taxon>
        <taxon>Acetobacterales</taxon>
        <taxon>Acetobacteraceae</taxon>
        <taxon>Rhizosaccharibacter</taxon>
    </lineage>
</organism>
<dbReference type="PROSITE" id="PS51257">
    <property type="entry name" value="PROKAR_LIPOPROTEIN"/>
    <property type="match status" value="1"/>
</dbReference>
<feature type="signal peptide" evidence="1">
    <location>
        <begin position="1"/>
        <end position="18"/>
    </location>
</feature>
<keyword evidence="4" id="KW-1185">Reference proteome</keyword>
<accession>A0ABT1VX14</accession>
<dbReference type="Proteomes" id="UP001524547">
    <property type="component" value="Unassembled WGS sequence"/>
</dbReference>
<dbReference type="RefSeq" id="WP_422919603.1">
    <property type="nucleotide sequence ID" value="NZ_JAMZEJ010000004.1"/>
</dbReference>
<name>A0ABT1VX14_9PROT</name>
<comment type="caution">
    <text evidence="3">The sequence shown here is derived from an EMBL/GenBank/DDBJ whole genome shotgun (WGS) entry which is preliminary data.</text>
</comment>
<dbReference type="InterPro" id="IPR000782">
    <property type="entry name" value="FAS1_domain"/>
</dbReference>
<evidence type="ECO:0000313" key="3">
    <source>
        <dbReference type="EMBL" id="MCQ8240876.1"/>
    </source>
</evidence>
<evidence type="ECO:0000259" key="2">
    <source>
        <dbReference type="PROSITE" id="PS50213"/>
    </source>
</evidence>
<gene>
    <name evidence="3" type="ORF">NFI88_08520</name>
</gene>
<dbReference type="Gene3D" id="2.30.180.10">
    <property type="entry name" value="FAS1 domain"/>
    <property type="match status" value="1"/>
</dbReference>